<comment type="caution">
    <text evidence="1">The sequence shown here is derived from an EMBL/GenBank/DDBJ whole genome shotgun (WGS) entry which is preliminary data.</text>
</comment>
<proteinExistence type="predicted"/>
<accession>A0A6I2R4Z3</accession>
<sequence length="62" mass="6320">MFIAKDGTTISQSGPLISCSDGTSYNLYGSMLSGPGGVVDTNVSNISEVIGIVLGLHGGKRF</sequence>
<organism evidence="1 2">
    <name type="scientific">Flavonifractor plautii</name>
    <name type="common">Fusobacterium plautii</name>
    <dbReference type="NCBI Taxonomy" id="292800"/>
    <lineage>
        <taxon>Bacteria</taxon>
        <taxon>Bacillati</taxon>
        <taxon>Bacillota</taxon>
        <taxon>Clostridia</taxon>
        <taxon>Eubacteriales</taxon>
        <taxon>Oscillospiraceae</taxon>
        <taxon>Flavonifractor</taxon>
    </lineage>
</organism>
<protein>
    <submittedName>
        <fullName evidence="1">Uncharacterized protein</fullName>
    </submittedName>
</protein>
<dbReference type="Proteomes" id="UP000434475">
    <property type="component" value="Unassembled WGS sequence"/>
</dbReference>
<gene>
    <name evidence="1" type="ORF">GKE97_13580</name>
</gene>
<reference evidence="1 2" key="1">
    <citation type="journal article" date="2019" name="Nat. Med.">
        <title>A library of human gut bacterial isolates paired with longitudinal multiomics data enables mechanistic microbiome research.</title>
        <authorList>
            <person name="Poyet M."/>
            <person name="Groussin M."/>
            <person name="Gibbons S.M."/>
            <person name="Avila-Pacheco J."/>
            <person name="Jiang X."/>
            <person name="Kearney S.M."/>
            <person name="Perrotta A.R."/>
            <person name="Berdy B."/>
            <person name="Zhao S."/>
            <person name="Lieberman T.D."/>
            <person name="Swanson P.K."/>
            <person name="Smith M."/>
            <person name="Roesemann S."/>
            <person name="Alexander J.E."/>
            <person name="Rich S.A."/>
            <person name="Livny J."/>
            <person name="Vlamakis H."/>
            <person name="Clish C."/>
            <person name="Bullock K."/>
            <person name="Deik A."/>
            <person name="Scott J."/>
            <person name="Pierce K.A."/>
            <person name="Xavier R.J."/>
            <person name="Alm E.J."/>
        </authorList>
    </citation>
    <scope>NUCLEOTIDE SEQUENCE [LARGE SCALE GENOMIC DNA]</scope>
    <source>
        <strain evidence="1 2">BIOML-A2</strain>
    </source>
</reference>
<evidence type="ECO:0000313" key="2">
    <source>
        <dbReference type="Proteomes" id="UP000434475"/>
    </source>
</evidence>
<dbReference type="RefSeq" id="WP_108981644.1">
    <property type="nucleotide sequence ID" value="NZ_JAQLWY010000015.1"/>
</dbReference>
<dbReference type="EMBL" id="WKPR01000013">
    <property type="protein sequence ID" value="MSB20543.1"/>
    <property type="molecule type" value="Genomic_DNA"/>
</dbReference>
<name>A0A6I2R4Z3_FLAPL</name>
<dbReference type="AlphaFoldDB" id="A0A6I2R4Z3"/>
<evidence type="ECO:0000313" key="1">
    <source>
        <dbReference type="EMBL" id="MSB20543.1"/>
    </source>
</evidence>